<dbReference type="InterPro" id="IPR015955">
    <property type="entry name" value="Lactate_DH/Glyco_Ohase_4_C"/>
</dbReference>
<dbReference type="STRING" id="688269.Theth_0444"/>
<dbReference type="PATRIC" id="fig|688269.3.peg.454"/>
<accession>F7YW50</accession>
<dbReference type="CDD" id="cd05296">
    <property type="entry name" value="GH4_P_beta_glucosidase"/>
    <property type="match status" value="1"/>
</dbReference>
<feature type="binding site" evidence="7">
    <location>
        <position position="142"/>
    </location>
    <ligand>
        <name>substrate</name>
    </ligand>
</feature>
<evidence type="ECO:0000313" key="13">
    <source>
        <dbReference type="Proteomes" id="UP000006804"/>
    </source>
</evidence>
<dbReference type="OrthoDB" id="9808275at2"/>
<protein>
    <submittedName>
        <fullName evidence="12">6-phospho-beta-glucosidase</fullName>
    </submittedName>
</protein>
<evidence type="ECO:0000313" key="12">
    <source>
        <dbReference type="EMBL" id="AEH50539.1"/>
    </source>
</evidence>
<name>F7YW50_9THEM</name>
<proteinExistence type="inferred from homology"/>
<evidence type="ECO:0000256" key="1">
    <source>
        <dbReference type="ARBA" id="ARBA00010141"/>
    </source>
</evidence>
<dbReference type="Proteomes" id="UP000006804">
    <property type="component" value="Chromosome"/>
</dbReference>
<comment type="similarity">
    <text evidence="1 10">Belongs to the glycosyl hydrolase 4 family.</text>
</comment>
<dbReference type="Pfam" id="PF11975">
    <property type="entry name" value="Glyco_hydro_4C"/>
    <property type="match status" value="1"/>
</dbReference>
<dbReference type="InterPro" id="IPR019802">
    <property type="entry name" value="GlycHydrolase_4_CS"/>
</dbReference>
<feature type="binding site" evidence="7">
    <location>
        <position position="89"/>
    </location>
    <ligand>
        <name>substrate</name>
    </ligand>
</feature>
<dbReference type="Gene3D" id="3.40.50.720">
    <property type="entry name" value="NAD(P)-binding Rossmann-like Domain"/>
    <property type="match status" value="1"/>
</dbReference>
<dbReference type="KEGG" id="tta:Theth_0444"/>
<dbReference type="GO" id="GO:0005975">
    <property type="term" value="P:carbohydrate metabolic process"/>
    <property type="evidence" value="ECO:0007669"/>
    <property type="project" value="InterPro"/>
</dbReference>
<dbReference type="SUPFAM" id="SSF51735">
    <property type="entry name" value="NAD(P)-binding Rossmann-fold domains"/>
    <property type="match status" value="1"/>
</dbReference>
<keyword evidence="8" id="KW-0408">Iron</keyword>
<keyword evidence="6 10" id="KW-0326">Glycosidase</keyword>
<evidence type="ECO:0000256" key="5">
    <source>
        <dbReference type="ARBA" id="ARBA00023211"/>
    </source>
</evidence>
<keyword evidence="8" id="KW-0170">Cobalt</keyword>
<evidence type="ECO:0000256" key="7">
    <source>
        <dbReference type="PIRSR" id="PIRSR601088-2"/>
    </source>
</evidence>
<dbReference type="eggNOG" id="COG1486">
    <property type="taxonomic scope" value="Bacteria"/>
</dbReference>
<evidence type="ECO:0000256" key="3">
    <source>
        <dbReference type="ARBA" id="ARBA00022801"/>
    </source>
</evidence>
<dbReference type="AlphaFoldDB" id="F7YW50"/>
<dbReference type="PANTHER" id="PTHR32092:SF5">
    <property type="entry name" value="6-PHOSPHO-BETA-GLUCOSIDASE"/>
    <property type="match status" value="1"/>
</dbReference>
<keyword evidence="8" id="KW-0533">Nickel</keyword>
<evidence type="ECO:0000256" key="2">
    <source>
        <dbReference type="ARBA" id="ARBA00022723"/>
    </source>
</evidence>
<dbReference type="InterPro" id="IPR001088">
    <property type="entry name" value="Glyco_hydro_4"/>
</dbReference>
<organism evidence="12 13">
    <name type="scientific">Pseudothermotoga thermarum DSM 5069</name>
    <dbReference type="NCBI Taxonomy" id="688269"/>
    <lineage>
        <taxon>Bacteria</taxon>
        <taxon>Thermotogati</taxon>
        <taxon>Thermotogota</taxon>
        <taxon>Thermotogae</taxon>
        <taxon>Thermotogales</taxon>
        <taxon>Thermotogaceae</taxon>
        <taxon>Pseudothermotoga</taxon>
    </lineage>
</organism>
<dbReference type="PRINTS" id="PR00732">
    <property type="entry name" value="GLHYDRLASE4"/>
</dbReference>
<dbReference type="Pfam" id="PF02056">
    <property type="entry name" value="Glyco_hydro_4"/>
    <property type="match status" value="1"/>
</dbReference>
<dbReference type="Gene3D" id="3.90.110.10">
    <property type="entry name" value="Lactate dehydrogenase/glycoside hydrolase, family 4, C-terminal"/>
    <property type="match status" value="1"/>
</dbReference>
<keyword evidence="2 8" id="KW-0479">Metal-binding</keyword>
<dbReference type="PANTHER" id="PTHR32092">
    <property type="entry name" value="6-PHOSPHO-BETA-GLUCOSIDASE-RELATED"/>
    <property type="match status" value="1"/>
</dbReference>
<evidence type="ECO:0000259" key="11">
    <source>
        <dbReference type="Pfam" id="PF11975"/>
    </source>
</evidence>
<evidence type="ECO:0000256" key="6">
    <source>
        <dbReference type="ARBA" id="ARBA00023295"/>
    </source>
</evidence>
<keyword evidence="5 8" id="KW-0464">Manganese</keyword>
<sequence length="416" mass="47271">MKIAVVGGGSTYTPELVKGLMEINDCVKIENVTFLDVKEAEEKFNVVFEFVKRMVKDKFKIEKTFDPKVAFDGADYIVFQFRPGMLSARINDEEIPLKYGLIGQETTGIGGFSAALRAFPLIEKYIELVEKYSKAFVINFTNPSGHITEFVLNYLKFDRFVGLCNIPINLLKNLSELIGCKIEDLFVKYYGLNHLTFLEKIFAKNEDVTQKIFQLLKMHLANVPGDFPADLIEILELYPSPYLRYYLFEKEMVEKLKKEGTRAKKVEKIEKDLLKLYESSDSIPQQLMLRGGSMYSTAAANLIKDLATNAGTIHIVNTKNNGAVTNIPNDYVLEIPCYVKANRVFPVSLGEADEFAVGLIHIVKMYERLTIEAYLYRSRKKALKALLLHPLGPGWQEAPKILDDILKANEKFIDLS</sequence>
<evidence type="ECO:0000256" key="10">
    <source>
        <dbReference type="RuleBase" id="RU361152"/>
    </source>
</evidence>
<evidence type="ECO:0000256" key="4">
    <source>
        <dbReference type="ARBA" id="ARBA00023027"/>
    </source>
</evidence>
<dbReference type="GO" id="GO:0016616">
    <property type="term" value="F:oxidoreductase activity, acting on the CH-OH group of donors, NAD or NADP as acceptor"/>
    <property type="evidence" value="ECO:0007669"/>
    <property type="project" value="InterPro"/>
</dbReference>
<keyword evidence="3 10" id="KW-0378">Hydrolase</keyword>
<dbReference type="PROSITE" id="PS01324">
    <property type="entry name" value="GLYCOSYL_HYDROL_F4"/>
    <property type="match status" value="1"/>
</dbReference>
<dbReference type="GO" id="GO:0004553">
    <property type="term" value="F:hydrolase activity, hydrolyzing O-glycosyl compounds"/>
    <property type="evidence" value="ECO:0007669"/>
    <property type="project" value="InterPro"/>
</dbReference>
<dbReference type="EMBL" id="CP002351">
    <property type="protein sequence ID" value="AEH50539.1"/>
    <property type="molecule type" value="Genomic_DNA"/>
</dbReference>
<dbReference type="InterPro" id="IPR022616">
    <property type="entry name" value="Glyco_hydro_4_C"/>
</dbReference>
<dbReference type="SUPFAM" id="SSF56327">
    <property type="entry name" value="LDH C-terminal domain-like"/>
    <property type="match status" value="1"/>
</dbReference>
<keyword evidence="4 10" id="KW-0520">NAD</keyword>
<dbReference type="InterPro" id="IPR036291">
    <property type="entry name" value="NAD(P)-bd_dom_sf"/>
</dbReference>
<dbReference type="HOGENOM" id="CLU_045951_0_1_0"/>
<dbReference type="RefSeq" id="WP_013931762.1">
    <property type="nucleotide sequence ID" value="NC_015707.1"/>
</dbReference>
<evidence type="ECO:0000256" key="9">
    <source>
        <dbReference type="PIRSR" id="PIRSR601088-4"/>
    </source>
</evidence>
<feature type="domain" description="Glycosyl hydrolase family 4 C-terminal" evidence="11">
    <location>
        <begin position="189"/>
        <end position="391"/>
    </location>
</feature>
<evidence type="ECO:0000256" key="8">
    <source>
        <dbReference type="PIRSR" id="PIRSR601088-3"/>
    </source>
</evidence>
<gene>
    <name evidence="12" type="ORF">Theth_0444</name>
</gene>
<dbReference type="GO" id="GO:0046872">
    <property type="term" value="F:metal ion binding"/>
    <property type="evidence" value="ECO:0007669"/>
    <property type="project" value="UniProtKB-KW"/>
</dbReference>
<feature type="binding site" evidence="8">
    <location>
        <position position="164"/>
    </location>
    <ligand>
        <name>Mn(2+)</name>
        <dbReference type="ChEBI" id="CHEBI:29035"/>
    </ligand>
</feature>
<reference evidence="12 13" key="1">
    <citation type="submission" date="2010-11" db="EMBL/GenBank/DDBJ databases">
        <title>The complete genome of Thermotoga thermarum DSM 5069.</title>
        <authorList>
            <consortium name="US DOE Joint Genome Institute (JGI-PGF)"/>
            <person name="Lucas S."/>
            <person name="Copeland A."/>
            <person name="Lapidus A."/>
            <person name="Bruce D."/>
            <person name="Goodwin L."/>
            <person name="Pitluck S."/>
            <person name="Kyrpides N."/>
            <person name="Mavromatis K."/>
            <person name="Ivanova N."/>
            <person name="Zeytun A."/>
            <person name="Brettin T."/>
            <person name="Detter J.C."/>
            <person name="Tapia R."/>
            <person name="Han C."/>
            <person name="Land M."/>
            <person name="Hauser L."/>
            <person name="Markowitz V."/>
            <person name="Cheng J.-F."/>
            <person name="Hugenholtz P."/>
            <person name="Woyke T."/>
            <person name="Wu D."/>
            <person name="Spring S."/>
            <person name="Schroeder M."/>
            <person name="Brambilla E."/>
            <person name="Klenk H.-P."/>
            <person name="Eisen J.A."/>
        </authorList>
    </citation>
    <scope>NUCLEOTIDE SEQUENCE [LARGE SCALE GENOMIC DNA]</scope>
    <source>
        <strain evidence="12 13">DSM 5069</strain>
    </source>
</reference>
<keyword evidence="13" id="KW-1185">Reference proteome</keyword>
<feature type="binding site" evidence="8">
    <location>
        <position position="194"/>
    </location>
    <ligand>
        <name>Mn(2+)</name>
        <dbReference type="ChEBI" id="CHEBI:29035"/>
    </ligand>
</feature>
<feature type="site" description="Increases basicity of active site Tyr" evidence="9">
    <location>
        <position position="105"/>
    </location>
</feature>
<comment type="cofactor">
    <cofactor evidence="10">
        <name>NAD(+)</name>
        <dbReference type="ChEBI" id="CHEBI:57540"/>
    </cofactor>
    <text evidence="10">Binds 1 NAD(+) per subunit.</text>
</comment>